<evidence type="ECO:0000313" key="2">
    <source>
        <dbReference type="Proteomes" id="UP001519295"/>
    </source>
</evidence>
<accession>A0ABS4VS69</accession>
<name>A0ABS4VS69_9PSEU</name>
<dbReference type="EMBL" id="JAGINU010000001">
    <property type="protein sequence ID" value="MBP2366779.1"/>
    <property type="molecule type" value="Genomic_DNA"/>
</dbReference>
<dbReference type="RefSeq" id="WP_210026871.1">
    <property type="nucleotide sequence ID" value="NZ_JAGINU010000001.1"/>
</dbReference>
<dbReference type="Proteomes" id="UP001519295">
    <property type="component" value="Unassembled WGS sequence"/>
</dbReference>
<reference evidence="1 2" key="1">
    <citation type="submission" date="2021-03" db="EMBL/GenBank/DDBJ databases">
        <title>Sequencing the genomes of 1000 actinobacteria strains.</title>
        <authorList>
            <person name="Klenk H.-P."/>
        </authorList>
    </citation>
    <scope>NUCLEOTIDE SEQUENCE [LARGE SCALE GENOMIC DNA]</scope>
    <source>
        <strain evidence="1 2">DSM 45256</strain>
    </source>
</reference>
<organism evidence="1 2">
    <name type="scientific">Pseudonocardia parietis</name>
    <dbReference type="NCBI Taxonomy" id="570936"/>
    <lineage>
        <taxon>Bacteria</taxon>
        <taxon>Bacillati</taxon>
        <taxon>Actinomycetota</taxon>
        <taxon>Actinomycetes</taxon>
        <taxon>Pseudonocardiales</taxon>
        <taxon>Pseudonocardiaceae</taxon>
        <taxon>Pseudonocardia</taxon>
    </lineage>
</organism>
<keyword evidence="2" id="KW-1185">Reference proteome</keyword>
<protein>
    <submittedName>
        <fullName evidence="1">Uncharacterized protein</fullName>
    </submittedName>
</protein>
<comment type="caution">
    <text evidence="1">The sequence shown here is derived from an EMBL/GenBank/DDBJ whole genome shotgun (WGS) entry which is preliminary data.</text>
</comment>
<proteinExistence type="predicted"/>
<gene>
    <name evidence="1" type="ORF">JOF36_002475</name>
</gene>
<sequence length="78" mass="8412">MTVSETTTPTVVVGLLADPDLPAEFSEDLARELPDMLGRETGGRARWQVDTVTHALVLDQHGTLPSVQIGQRAMIDQG</sequence>
<evidence type="ECO:0000313" key="1">
    <source>
        <dbReference type="EMBL" id="MBP2366779.1"/>
    </source>
</evidence>